<evidence type="ECO:0000256" key="2">
    <source>
        <dbReference type="SAM" id="Phobius"/>
    </source>
</evidence>
<feature type="compositionally biased region" description="Low complexity" evidence="1">
    <location>
        <begin position="38"/>
        <end position="48"/>
    </location>
</feature>
<feature type="transmembrane region" description="Helical" evidence="2">
    <location>
        <begin position="129"/>
        <end position="152"/>
    </location>
</feature>
<organism evidence="4 5">
    <name type="scientific">Halobellus limi</name>
    <dbReference type="NCBI Taxonomy" id="699433"/>
    <lineage>
        <taxon>Archaea</taxon>
        <taxon>Methanobacteriati</taxon>
        <taxon>Methanobacteriota</taxon>
        <taxon>Stenosarchaea group</taxon>
        <taxon>Halobacteria</taxon>
        <taxon>Halobacteriales</taxon>
        <taxon>Haloferacaceae</taxon>
        <taxon>Halobellus</taxon>
    </lineage>
</organism>
<reference evidence="4 5" key="1">
    <citation type="submission" date="2016-10" db="EMBL/GenBank/DDBJ databases">
        <authorList>
            <person name="de Groot N.N."/>
        </authorList>
    </citation>
    <scope>NUCLEOTIDE SEQUENCE [LARGE SCALE GENOMIC DNA]</scope>
    <source>
        <strain evidence="4 5">CGMCC 1.10331</strain>
    </source>
</reference>
<dbReference type="InterPro" id="IPR055739">
    <property type="entry name" value="DUF7315"/>
</dbReference>
<name>A0A1H5Z2P6_9EURY</name>
<feature type="region of interest" description="Disordered" evidence="1">
    <location>
        <begin position="1"/>
        <end position="67"/>
    </location>
</feature>
<gene>
    <name evidence="4" type="ORF">SAMN04488133_1802</name>
</gene>
<keyword evidence="5" id="KW-1185">Reference proteome</keyword>
<keyword evidence="2" id="KW-0472">Membrane</keyword>
<dbReference type="Proteomes" id="UP000236740">
    <property type="component" value="Unassembled WGS sequence"/>
</dbReference>
<keyword evidence="2" id="KW-0812">Transmembrane</keyword>
<evidence type="ECO:0000256" key="1">
    <source>
        <dbReference type="SAM" id="MobiDB-lite"/>
    </source>
</evidence>
<keyword evidence="2" id="KW-1133">Transmembrane helix</keyword>
<accession>A0A1H5Z2P6</accession>
<evidence type="ECO:0000259" key="3">
    <source>
        <dbReference type="Pfam" id="PF23997"/>
    </source>
</evidence>
<feature type="compositionally biased region" description="Low complexity" evidence="1">
    <location>
        <begin position="1"/>
        <end position="13"/>
    </location>
</feature>
<protein>
    <recommendedName>
        <fullName evidence="3">DUF7315 domain-containing protein</fullName>
    </recommendedName>
</protein>
<evidence type="ECO:0000313" key="5">
    <source>
        <dbReference type="Proteomes" id="UP000236740"/>
    </source>
</evidence>
<dbReference type="AlphaFoldDB" id="A0A1H5Z2P6"/>
<proteinExistence type="predicted"/>
<feature type="domain" description="DUF7315" evidence="3">
    <location>
        <begin position="69"/>
        <end position="169"/>
    </location>
</feature>
<evidence type="ECO:0000313" key="4">
    <source>
        <dbReference type="EMBL" id="SEG29927.1"/>
    </source>
</evidence>
<dbReference type="Pfam" id="PF23997">
    <property type="entry name" value="DUF7315"/>
    <property type="match status" value="1"/>
</dbReference>
<dbReference type="EMBL" id="FNVN01000002">
    <property type="protein sequence ID" value="SEG29927.1"/>
    <property type="molecule type" value="Genomic_DNA"/>
</dbReference>
<sequence>MTDRAPAAGGPDDPTADRSGDPTADGSTNLADGPTDPAAEQSAATTSDASEDAAGEQSGETADRERRGRDVVVPMRLYKTVTVFSTLIAVVSVVFGFMLLDAATLSVSFLGNFVRGALAAVGLGVADGILSTVFAVVGLSIIAFGAGVYVIGTRFRARGMGKSQEDSGEGSNNDG</sequence>
<feature type="transmembrane region" description="Helical" evidence="2">
    <location>
        <begin position="77"/>
        <end position="100"/>
    </location>
</feature>